<comment type="caution">
    <text evidence="3">The sequence shown here is derived from an EMBL/GenBank/DDBJ whole genome shotgun (WGS) entry which is preliminary data.</text>
</comment>
<gene>
    <name evidence="3" type="ORF">J2739_000066</name>
</gene>
<accession>A0ABU1N789</accession>
<dbReference type="Proteomes" id="UP001184230">
    <property type="component" value="Unassembled WGS sequence"/>
</dbReference>
<dbReference type="SUPFAM" id="SSF54001">
    <property type="entry name" value="Cysteine proteinases"/>
    <property type="match status" value="1"/>
</dbReference>
<dbReference type="EMBL" id="JAVDRF010000001">
    <property type="protein sequence ID" value="MDR6534306.1"/>
    <property type="molecule type" value="Genomic_DNA"/>
</dbReference>
<dbReference type="Pfam" id="PF01841">
    <property type="entry name" value="Transglut_core"/>
    <property type="match status" value="1"/>
</dbReference>
<dbReference type="InterPro" id="IPR024618">
    <property type="entry name" value="DUF3857"/>
</dbReference>
<dbReference type="Gene3D" id="2.60.120.1130">
    <property type="match status" value="1"/>
</dbReference>
<feature type="domain" description="DUF3857" evidence="2">
    <location>
        <begin position="17"/>
        <end position="184"/>
    </location>
</feature>
<evidence type="ECO:0000259" key="2">
    <source>
        <dbReference type="Pfam" id="PF12969"/>
    </source>
</evidence>
<keyword evidence="4" id="KW-1185">Reference proteome</keyword>
<name>A0ABU1N789_9BURK</name>
<dbReference type="InterPro" id="IPR038765">
    <property type="entry name" value="Papain-like_cys_pep_sf"/>
</dbReference>
<sequence>MPPITFLRDEISYDVRADGTYDFEKFESIRLNNEQGVKQSSQVPLRFSASLQDLEVLEAYTLAKDGRRIDVEPDKIMLQQSATSAGAPMFDDSKVRTVIFPTTEVGGVINLRWRMIQKTPLFPGAFSMSQVFAQTAEFESAEVNLQAPESLKLYIDASGLRSGEPAAHPKGTKAWRWTLENAQARAPEPGSVGVYDFSPRVEATSFTNFEMAGKAYQDRARPKAAVTPAIQQLADEITKDVADRRSKAEALYQWVSSQVRYVAVFLGTGGVVPHDAETIARVKYGDCKDHVTLLEALLSAEGIQSSPVLVNLGSVYALPNVAVTPGVFNHAITYLPEFDVYVDSTVGVAPFGVLPALERGKAALVTDYGRGTAKLVTLPLSDPQHDAHRVETSLLANADGSIEGKSSVTTTGWLDLMSRQVAASIPPGLEAQFAARLFRTSGENGMGTYVLKGVKELATPFSYTSEFTLPHRLPPAPGAIAIPSGIGAFASIRSVAGALAAQPVRRFPAPQMGARHEEVTVLMLPSSINVRALPVPAMVESSVGRYQSSYVQSGNQVIIQRTLEVNTTKAVMDPEDHQKLYALGESVLRDLGAQLLY</sequence>
<protein>
    <submittedName>
        <fullName evidence="3">Transglutaminase-like putative cysteine protease</fullName>
    </submittedName>
</protein>
<proteinExistence type="predicted"/>
<evidence type="ECO:0000313" key="3">
    <source>
        <dbReference type="EMBL" id="MDR6534306.1"/>
    </source>
</evidence>
<evidence type="ECO:0000313" key="4">
    <source>
        <dbReference type="Proteomes" id="UP001184230"/>
    </source>
</evidence>
<organism evidence="3 4">
    <name type="scientific">Variovorax soli</name>
    <dbReference type="NCBI Taxonomy" id="376815"/>
    <lineage>
        <taxon>Bacteria</taxon>
        <taxon>Pseudomonadati</taxon>
        <taxon>Pseudomonadota</taxon>
        <taxon>Betaproteobacteria</taxon>
        <taxon>Burkholderiales</taxon>
        <taxon>Comamonadaceae</taxon>
        <taxon>Variovorax</taxon>
    </lineage>
</organism>
<evidence type="ECO:0000259" key="1">
    <source>
        <dbReference type="Pfam" id="PF01841"/>
    </source>
</evidence>
<reference evidence="3 4" key="1">
    <citation type="submission" date="2023-07" db="EMBL/GenBank/DDBJ databases">
        <title>Sorghum-associated microbial communities from plants grown in Nebraska, USA.</title>
        <authorList>
            <person name="Schachtman D."/>
        </authorList>
    </citation>
    <scope>NUCLEOTIDE SEQUENCE [LARGE SCALE GENOMIC DNA]</scope>
    <source>
        <strain evidence="3 4">DS1781</strain>
    </source>
</reference>
<feature type="domain" description="Transglutaminase-like" evidence="1">
    <location>
        <begin position="231"/>
        <end position="307"/>
    </location>
</feature>
<dbReference type="InterPro" id="IPR002931">
    <property type="entry name" value="Transglutaminase-like"/>
</dbReference>
<dbReference type="Pfam" id="PF12969">
    <property type="entry name" value="DUF3857"/>
    <property type="match status" value="1"/>
</dbReference>
<dbReference type="Gene3D" id="2.60.40.3140">
    <property type="match status" value="1"/>
</dbReference>
<dbReference type="Gene3D" id="3.10.620.30">
    <property type="match status" value="1"/>
</dbReference>